<comment type="caution">
    <text evidence="1">The sequence shown here is derived from an EMBL/GenBank/DDBJ whole genome shotgun (WGS) entry which is preliminary data.</text>
</comment>
<dbReference type="Proteomes" id="UP000231530">
    <property type="component" value="Unassembled WGS sequence"/>
</dbReference>
<sequence>MGMKKSAAWLVLIRQIQKMAPDLGLSSFPFVVGKKIELMLDALGEIEISLYGVRQTLLELSTLKATCPQFVILPFLKDALERLVELLHNYQIQLEKEAREDP</sequence>
<dbReference type="EMBL" id="PFBY01000030">
    <property type="protein sequence ID" value="PIR76373.1"/>
    <property type="molecule type" value="Genomic_DNA"/>
</dbReference>
<proteinExistence type="predicted"/>
<reference evidence="2" key="1">
    <citation type="submission" date="2017-09" db="EMBL/GenBank/DDBJ databases">
        <title>Depth-based differentiation of microbial function through sediment-hosted aquifers and enrichment of novel symbionts in the deep terrestrial subsurface.</title>
        <authorList>
            <person name="Probst A.J."/>
            <person name="Ladd B."/>
            <person name="Jarett J.K."/>
            <person name="Geller-Mcgrath D.E."/>
            <person name="Sieber C.M.K."/>
            <person name="Emerson J.B."/>
            <person name="Anantharaman K."/>
            <person name="Thomas B.C."/>
            <person name="Malmstrom R."/>
            <person name="Stieglmeier M."/>
            <person name="Klingl A."/>
            <person name="Woyke T."/>
            <person name="Ryan C.M."/>
            <person name="Banfield J.F."/>
        </authorList>
    </citation>
    <scope>NUCLEOTIDE SEQUENCE [LARGE SCALE GENOMIC DNA]</scope>
</reference>
<dbReference type="AlphaFoldDB" id="A0A2H0TW45"/>
<evidence type="ECO:0000313" key="1">
    <source>
        <dbReference type="EMBL" id="PIR76373.1"/>
    </source>
</evidence>
<organism evidence="1 2">
    <name type="scientific">Candidatus Magasanikbacteria bacterium CG10_big_fil_rev_8_21_14_0_10_42_10</name>
    <dbReference type="NCBI Taxonomy" id="1974649"/>
    <lineage>
        <taxon>Bacteria</taxon>
        <taxon>Candidatus Magasanikiibacteriota</taxon>
    </lineage>
</organism>
<name>A0A2H0TW45_9BACT</name>
<protein>
    <submittedName>
        <fullName evidence="1">Uncharacterized protein</fullName>
    </submittedName>
</protein>
<gene>
    <name evidence="1" type="ORF">COU32_02430</name>
</gene>
<evidence type="ECO:0000313" key="2">
    <source>
        <dbReference type="Proteomes" id="UP000231530"/>
    </source>
</evidence>
<accession>A0A2H0TW45</accession>